<comment type="caution">
    <text evidence="1">The sequence shown here is derived from an EMBL/GenBank/DDBJ whole genome shotgun (WGS) entry which is preliminary data.</text>
</comment>
<protein>
    <submittedName>
        <fullName evidence="1">Uncharacterized protein</fullName>
    </submittedName>
</protein>
<name>A0AA39JCE4_ARMTA</name>
<accession>A0AA39JCE4</accession>
<keyword evidence="2" id="KW-1185">Reference proteome</keyword>
<dbReference type="GeneID" id="85362020"/>
<gene>
    <name evidence="1" type="ORF">EV420DRAFT_1650575</name>
</gene>
<evidence type="ECO:0000313" key="2">
    <source>
        <dbReference type="Proteomes" id="UP001175211"/>
    </source>
</evidence>
<evidence type="ECO:0000313" key="1">
    <source>
        <dbReference type="EMBL" id="KAK0440185.1"/>
    </source>
</evidence>
<reference evidence="1" key="1">
    <citation type="submission" date="2023-06" db="EMBL/GenBank/DDBJ databases">
        <authorList>
            <consortium name="Lawrence Berkeley National Laboratory"/>
            <person name="Ahrendt S."/>
            <person name="Sahu N."/>
            <person name="Indic B."/>
            <person name="Wong-Bajracharya J."/>
            <person name="Merenyi Z."/>
            <person name="Ke H.-M."/>
            <person name="Monk M."/>
            <person name="Kocsube S."/>
            <person name="Drula E."/>
            <person name="Lipzen A."/>
            <person name="Balint B."/>
            <person name="Henrissat B."/>
            <person name="Andreopoulos B."/>
            <person name="Martin F.M."/>
            <person name="Harder C.B."/>
            <person name="Rigling D."/>
            <person name="Ford K.L."/>
            <person name="Foster G.D."/>
            <person name="Pangilinan J."/>
            <person name="Papanicolaou A."/>
            <person name="Barry K."/>
            <person name="LaButti K."/>
            <person name="Viragh M."/>
            <person name="Koriabine M."/>
            <person name="Yan M."/>
            <person name="Riley R."/>
            <person name="Champramary S."/>
            <person name="Plett K.L."/>
            <person name="Tsai I.J."/>
            <person name="Slot J."/>
            <person name="Sipos G."/>
            <person name="Plett J."/>
            <person name="Nagy L.G."/>
            <person name="Grigoriev I.V."/>
        </authorList>
    </citation>
    <scope>NUCLEOTIDE SEQUENCE</scope>
    <source>
        <strain evidence="1">CCBAS 213</strain>
    </source>
</reference>
<organism evidence="1 2">
    <name type="scientific">Armillaria tabescens</name>
    <name type="common">Ringless honey mushroom</name>
    <name type="synonym">Agaricus tabescens</name>
    <dbReference type="NCBI Taxonomy" id="1929756"/>
    <lineage>
        <taxon>Eukaryota</taxon>
        <taxon>Fungi</taxon>
        <taxon>Dikarya</taxon>
        <taxon>Basidiomycota</taxon>
        <taxon>Agaricomycotina</taxon>
        <taxon>Agaricomycetes</taxon>
        <taxon>Agaricomycetidae</taxon>
        <taxon>Agaricales</taxon>
        <taxon>Marasmiineae</taxon>
        <taxon>Physalacriaceae</taxon>
        <taxon>Desarmillaria</taxon>
    </lineage>
</organism>
<dbReference type="EMBL" id="JAUEPS010000078">
    <property type="protein sequence ID" value="KAK0440185.1"/>
    <property type="molecule type" value="Genomic_DNA"/>
</dbReference>
<dbReference type="AlphaFoldDB" id="A0AA39JCE4"/>
<dbReference type="RefSeq" id="XP_060323509.1">
    <property type="nucleotide sequence ID" value="XM_060478472.1"/>
</dbReference>
<dbReference type="Proteomes" id="UP001175211">
    <property type="component" value="Unassembled WGS sequence"/>
</dbReference>
<sequence length="80" mass="9194">MFLVFRYYSTTNLWTLLFLTLSPDSDRAEVRLLLIAHRYINVDLTVHHRLQTHLDVAAYAFGTSKGAPGDGSKKLERDQK</sequence>
<proteinExistence type="predicted"/>